<reference evidence="1" key="2">
    <citation type="submission" date="2020-06" db="EMBL/GenBank/DDBJ databases">
        <title>Helianthus annuus Genome sequencing and assembly Release 2.</title>
        <authorList>
            <person name="Gouzy J."/>
            <person name="Langlade N."/>
            <person name="Munos S."/>
        </authorList>
    </citation>
    <scope>NUCLEOTIDE SEQUENCE</scope>
    <source>
        <tissue evidence="1">Leaves</tissue>
    </source>
</reference>
<keyword evidence="2" id="KW-1185">Reference proteome</keyword>
<proteinExistence type="predicted"/>
<dbReference type="Proteomes" id="UP000215914">
    <property type="component" value="Unassembled WGS sequence"/>
</dbReference>
<accession>A0A9K3JCI2</accession>
<comment type="caution">
    <text evidence="1">The sequence shown here is derived from an EMBL/GenBank/DDBJ whole genome shotgun (WGS) entry which is preliminary data.</text>
</comment>
<sequence length="88" mass="10470">MRLSASWQGNPDGHVVSHGNLGLYLGGATRVVVQPWRCLTHFVRFHICRSEPKNALFVLEYYFDSDEMRRLQRRRFLRVVPFSFKLRF</sequence>
<dbReference type="AlphaFoldDB" id="A0A9K3JCI2"/>
<dbReference type="Gramene" id="mRNA:HanXRQr2_Chr03g0093761">
    <property type="protein sequence ID" value="mRNA:HanXRQr2_Chr03g0093761"/>
    <property type="gene ID" value="HanXRQr2_Chr03g0093761"/>
</dbReference>
<protein>
    <submittedName>
        <fullName evidence="1">Uncharacterized protein</fullName>
    </submittedName>
</protein>
<name>A0A9K3JCI2_HELAN</name>
<gene>
    <name evidence="1" type="ORF">HanXRQr2_Chr03g0093761</name>
</gene>
<organism evidence="1 2">
    <name type="scientific">Helianthus annuus</name>
    <name type="common">Common sunflower</name>
    <dbReference type="NCBI Taxonomy" id="4232"/>
    <lineage>
        <taxon>Eukaryota</taxon>
        <taxon>Viridiplantae</taxon>
        <taxon>Streptophyta</taxon>
        <taxon>Embryophyta</taxon>
        <taxon>Tracheophyta</taxon>
        <taxon>Spermatophyta</taxon>
        <taxon>Magnoliopsida</taxon>
        <taxon>eudicotyledons</taxon>
        <taxon>Gunneridae</taxon>
        <taxon>Pentapetalae</taxon>
        <taxon>asterids</taxon>
        <taxon>campanulids</taxon>
        <taxon>Asterales</taxon>
        <taxon>Asteraceae</taxon>
        <taxon>Asteroideae</taxon>
        <taxon>Heliantheae alliance</taxon>
        <taxon>Heliantheae</taxon>
        <taxon>Helianthus</taxon>
    </lineage>
</organism>
<reference evidence="1" key="1">
    <citation type="journal article" date="2017" name="Nature">
        <title>The sunflower genome provides insights into oil metabolism, flowering and Asterid evolution.</title>
        <authorList>
            <person name="Badouin H."/>
            <person name="Gouzy J."/>
            <person name="Grassa C.J."/>
            <person name="Murat F."/>
            <person name="Staton S.E."/>
            <person name="Cottret L."/>
            <person name="Lelandais-Briere C."/>
            <person name="Owens G.L."/>
            <person name="Carrere S."/>
            <person name="Mayjonade B."/>
            <person name="Legrand L."/>
            <person name="Gill N."/>
            <person name="Kane N.C."/>
            <person name="Bowers J.E."/>
            <person name="Hubner S."/>
            <person name="Bellec A."/>
            <person name="Berard A."/>
            <person name="Berges H."/>
            <person name="Blanchet N."/>
            <person name="Boniface M.C."/>
            <person name="Brunel D."/>
            <person name="Catrice O."/>
            <person name="Chaidir N."/>
            <person name="Claudel C."/>
            <person name="Donnadieu C."/>
            <person name="Faraut T."/>
            <person name="Fievet G."/>
            <person name="Helmstetter N."/>
            <person name="King M."/>
            <person name="Knapp S.J."/>
            <person name="Lai Z."/>
            <person name="Le Paslier M.C."/>
            <person name="Lippi Y."/>
            <person name="Lorenzon L."/>
            <person name="Mandel J.R."/>
            <person name="Marage G."/>
            <person name="Marchand G."/>
            <person name="Marquand E."/>
            <person name="Bret-Mestries E."/>
            <person name="Morien E."/>
            <person name="Nambeesan S."/>
            <person name="Nguyen T."/>
            <person name="Pegot-Espagnet P."/>
            <person name="Pouilly N."/>
            <person name="Raftis F."/>
            <person name="Sallet E."/>
            <person name="Schiex T."/>
            <person name="Thomas J."/>
            <person name="Vandecasteele C."/>
            <person name="Vares D."/>
            <person name="Vear F."/>
            <person name="Vautrin S."/>
            <person name="Crespi M."/>
            <person name="Mangin B."/>
            <person name="Burke J.M."/>
            <person name="Salse J."/>
            <person name="Munos S."/>
            <person name="Vincourt P."/>
            <person name="Rieseberg L.H."/>
            <person name="Langlade N.B."/>
        </authorList>
    </citation>
    <scope>NUCLEOTIDE SEQUENCE</scope>
    <source>
        <tissue evidence="1">Leaves</tissue>
    </source>
</reference>
<dbReference type="EMBL" id="MNCJ02000318">
    <property type="protein sequence ID" value="KAF5813056.1"/>
    <property type="molecule type" value="Genomic_DNA"/>
</dbReference>
<evidence type="ECO:0000313" key="1">
    <source>
        <dbReference type="EMBL" id="KAF5813056.1"/>
    </source>
</evidence>
<evidence type="ECO:0000313" key="2">
    <source>
        <dbReference type="Proteomes" id="UP000215914"/>
    </source>
</evidence>